<accession>A0A9W8ELQ0</accession>
<reference evidence="2" key="1">
    <citation type="submission" date="2022-07" db="EMBL/GenBank/DDBJ databases">
        <title>Phylogenomic reconstructions and comparative analyses of Kickxellomycotina fungi.</title>
        <authorList>
            <person name="Reynolds N.K."/>
            <person name="Stajich J.E."/>
            <person name="Barry K."/>
            <person name="Grigoriev I.V."/>
            <person name="Crous P."/>
            <person name="Smith M.E."/>
        </authorList>
    </citation>
    <scope>NUCLEOTIDE SEQUENCE</scope>
    <source>
        <strain evidence="2">IMI 214461</strain>
    </source>
</reference>
<evidence type="ECO:0000313" key="2">
    <source>
        <dbReference type="EMBL" id="KAJ2007289.1"/>
    </source>
</evidence>
<dbReference type="Proteomes" id="UP001150907">
    <property type="component" value="Unassembled WGS sequence"/>
</dbReference>
<comment type="caution">
    <text evidence="2">The sequence shown here is derived from an EMBL/GenBank/DDBJ whole genome shotgun (WGS) entry which is preliminary data.</text>
</comment>
<feature type="region of interest" description="Disordered" evidence="1">
    <location>
        <begin position="232"/>
        <end position="341"/>
    </location>
</feature>
<sequence>MSINLEQTTTYPIRLGSSLAKRDGIDPATGLASEEGAEEGFHFVSRQLPRTTTKLSRETLENGDNVRARLLGTSARVAAGSDGKRQILLEIDARDQKSTCTYEGEYEPVLSGGRTSVNDDDDSIDDEEVDCVLIYDEESKAFVIERVASSTVIKSGVPSGVNSASTGASAGQLTLPANRHSDLPRDGGVNATAASNRGTPSLLDEASEDELAKELEGILDVTSDDDEFEVVDGSGADTKVSKPIEAEVESLSDRRSDNDDDDDDMVFEEVDPSADLSAGSLGRSVFSANRANSDEEFEEFEDIGTPPSAQSMFANGMDDMLFGGGSLSPPQQTRANSSSAEIEVETLDEFEDLDMDLTRSLEDD</sequence>
<feature type="compositionally biased region" description="Polar residues" evidence="1">
    <location>
        <begin position="328"/>
        <end position="340"/>
    </location>
</feature>
<dbReference type="OrthoDB" id="125903at2759"/>
<gene>
    <name evidence="2" type="ORF">H4R26_000882</name>
</gene>
<dbReference type="AlphaFoldDB" id="A0A9W8ELQ0"/>
<dbReference type="EMBL" id="JANBQF010000031">
    <property type="protein sequence ID" value="KAJ2007289.1"/>
    <property type="molecule type" value="Genomic_DNA"/>
</dbReference>
<evidence type="ECO:0000313" key="3">
    <source>
        <dbReference type="Proteomes" id="UP001150907"/>
    </source>
</evidence>
<protein>
    <recommendedName>
        <fullName evidence="4">Transcription elongation factor Eaf N-terminal domain-containing protein</fullName>
    </recommendedName>
</protein>
<proteinExistence type="predicted"/>
<feature type="region of interest" description="Disordered" evidence="1">
    <location>
        <begin position="155"/>
        <end position="202"/>
    </location>
</feature>
<feature type="compositionally biased region" description="Basic and acidic residues" evidence="1">
    <location>
        <begin position="239"/>
        <end position="257"/>
    </location>
</feature>
<name>A0A9W8ELQ0_9FUNG</name>
<evidence type="ECO:0008006" key="4">
    <source>
        <dbReference type="Google" id="ProtNLM"/>
    </source>
</evidence>
<evidence type="ECO:0000256" key="1">
    <source>
        <dbReference type="SAM" id="MobiDB-lite"/>
    </source>
</evidence>
<organism evidence="2 3">
    <name type="scientific">Coemansia thaxteri</name>
    <dbReference type="NCBI Taxonomy" id="2663907"/>
    <lineage>
        <taxon>Eukaryota</taxon>
        <taxon>Fungi</taxon>
        <taxon>Fungi incertae sedis</taxon>
        <taxon>Zoopagomycota</taxon>
        <taxon>Kickxellomycotina</taxon>
        <taxon>Kickxellomycetes</taxon>
        <taxon>Kickxellales</taxon>
        <taxon>Kickxellaceae</taxon>
        <taxon>Coemansia</taxon>
    </lineage>
</organism>
<feature type="compositionally biased region" description="Polar residues" evidence="1">
    <location>
        <begin position="160"/>
        <end position="172"/>
    </location>
</feature>
<keyword evidence="3" id="KW-1185">Reference proteome</keyword>
<feature type="compositionally biased region" description="Acidic residues" evidence="1">
    <location>
        <begin position="258"/>
        <end position="272"/>
    </location>
</feature>